<dbReference type="PANTHER" id="PTHR43008">
    <property type="entry name" value="BENZIL REDUCTASE"/>
    <property type="match status" value="1"/>
</dbReference>
<dbReference type="OrthoDB" id="1888931at2759"/>
<dbReference type="PANTHER" id="PTHR43008:SF13">
    <property type="entry name" value="L-XYLULOSE REDUCTASE-RELATED"/>
    <property type="match status" value="1"/>
</dbReference>
<keyword evidence="2" id="KW-0521">NADP</keyword>
<dbReference type="SUPFAM" id="SSF51735">
    <property type="entry name" value="NAD(P)-binding Rossmann-fold domains"/>
    <property type="match status" value="1"/>
</dbReference>
<dbReference type="Proteomes" id="UP000070700">
    <property type="component" value="Unassembled WGS sequence"/>
</dbReference>
<dbReference type="InterPro" id="IPR036291">
    <property type="entry name" value="NAD(P)-bd_dom_sf"/>
</dbReference>
<accession>A0A132BE96</accession>
<dbReference type="EMBL" id="KQ947429">
    <property type="protein sequence ID" value="KUJ10573.1"/>
    <property type="molecule type" value="Genomic_DNA"/>
</dbReference>
<name>A0A132BE96_MOLSC</name>
<dbReference type="GO" id="GO:0050085">
    <property type="term" value="F:mannitol 2-dehydrogenase (NADP+) activity"/>
    <property type="evidence" value="ECO:0007669"/>
    <property type="project" value="UniProtKB-ARBA"/>
</dbReference>
<proteinExistence type="inferred from homology"/>
<dbReference type="RefSeq" id="XP_018064928.1">
    <property type="nucleotide sequence ID" value="XM_018212385.1"/>
</dbReference>
<reference evidence="4 5" key="1">
    <citation type="submission" date="2015-10" db="EMBL/GenBank/DDBJ databases">
        <title>Full genome of DAOMC 229536 Phialocephala scopiformis, a fungal endophyte of spruce producing the potent anti-insectan compound rugulosin.</title>
        <authorList>
            <consortium name="DOE Joint Genome Institute"/>
            <person name="Walker A.K."/>
            <person name="Frasz S.L."/>
            <person name="Seifert K.A."/>
            <person name="Miller J.D."/>
            <person name="Mondo S.J."/>
            <person name="Labutti K."/>
            <person name="Lipzen A."/>
            <person name="Dockter R."/>
            <person name="Kennedy M."/>
            <person name="Grigoriev I.V."/>
            <person name="Spatafora J.W."/>
        </authorList>
    </citation>
    <scope>NUCLEOTIDE SEQUENCE [LARGE SCALE GENOMIC DNA]</scope>
    <source>
        <strain evidence="4 5">CBS 120377</strain>
    </source>
</reference>
<gene>
    <name evidence="4" type="ORF">LY89DRAFT_656420</name>
</gene>
<keyword evidence="3" id="KW-0560">Oxidoreductase</keyword>
<dbReference type="InParanoid" id="A0A132BE96"/>
<dbReference type="GO" id="GO:0050664">
    <property type="term" value="F:oxidoreductase activity, acting on NAD(P)H, oxygen as acceptor"/>
    <property type="evidence" value="ECO:0007669"/>
    <property type="project" value="TreeGrafter"/>
</dbReference>
<dbReference type="AlphaFoldDB" id="A0A132BE96"/>
<evidence type="ECO:0000256" key="1">
    <source>
        <dbReference type="ARBA" id="ARBA00006484"/>
    </source>
</evidence>
<dbReference type="InterPro" id="IPR002347">
    <property type="entry name" value="SDR_fam"/>
</dbReference>
<dbReference type="Gene3D" id="3.40.50.720">
    <property type="entry name" value="NAD(P)-binding Rossmann-like Domain"/>
    <property type="match status" value="1"/>
</dbReference>
<keyword evidence="5" id="KW-1185">Reference proteome</keyword>
<sequence length="280" mass="30109">MATNGTRKSIRAVNPPVADSVFQSFRLDGKTVIITGGSGGIGYEVARGLAEAGANIAIWYSSSKTAQKQAATIAKDFNVKTATYKVQVENYAEVEEAVASVVKDFGRLDVMIANAGIPSNAGGLDGTVSDWDHVRAVDFDGAYYCARAAGLVFKAQGYGKCIFTASMSGYAANVPQEQSCLQGWCCKFTAQWEKIHLSKSLAVEWAKWGGRVNSVSPGYIDTEISGDCPFEMKEAWYDLTPLRRDADPRELKGVYLYLASDASSYTTGADFAIDGGYTAR</sequence>
<dbReference type="GeneID" id="28822111"/>
<dbReference type="FunFam" id="3.40.50.720:FF:000090">
    <property type="entry name" value="NADP-dependent mannitol dehydrogenase"/>
    <property type="match status" value="1"/>
</dbReference>
<dbReference type="KEGG" id="psco:LY89DRAFT_656420"/>
<dbReference type="STRING" id="149040.A0A132BE96"/>
<comment type="similarity">
    <text evidence="1">Belongs to the short-chain dehydrogenases/reductases (SDR) family.</text>
</comment>
<dbReference type="Pfam" id="PF13561">
    <property type="entry name" value="adh_short_C2"/>
    <property type="match status" value="1"/>
</dbReference>
<evidence type="ECO:0000256" key="3">
    <source>
        <dbReference type="ARBA" id="ARBA00023002"/>
    </source>
</evidence>
<dbReference type="GO" id="GO:0019594">
    <property type="term" value="P:mannitol metabolic process"/>
    <property type="evidence" value="ECO:0007669"/>
    <property type="project" value="UniProtKB-ARBA"/>
</dbReference>
<evidence type="ECO:0000313" key="5">
    <source>
        <dbReference type="Proteomes" id="UP000070700"/>
    </source>
</evidence>
<dbReference type="PRINTS" id="PR00081">
    <property type="entry name" value="GDHRDH"/>
</dbReference>
<protein>
    <submittedName>
        <fullName evidence="4">Short chain dehydrogenase</fullName>
    </submittedName>
</protein>
<evidence type="ECO:0000256" key="2">
    <source>
        <dbReference type="ARBA" id="ARBA00022857"/>
    </source>
</evidence>
<evidence type="ECO:0000313" key="4">
    <source>
        <dbReference type="EMBL" id="KUJ10573.1"/>
    </source>
</evidence>
<organism evidence="4 5">
    <name type="scientific">Mollisia scopiformis</name>
    <name type="common">Conifer needle endophyte fungus</name>
    <name type="synonym">Phialocephala scopiformis</name>
    <dbReference type="NCBI Taxonomy" id="149040"/>
    <lineage>
        <taxon>Eukaryota</taxon>
        <taxon>Fungi</taxon>
        <taxon>Dikarya</taxon>
        <taxon>Ascomycota</taxon>
        <taxon>Pezizomycotina</taxon>
        <taxon>Leotiomycetes</taxon>
        <taxon>Helotiales</taxon>
        <taxon>Mollisiaceae</taxon>
        <taxon>Mollisia</taxon>
    </lineage>
</organism>